<dbReference type="Proteomes" id="UP000094527">
    <property type="component" value="Unassembled WGS sequence"/>
</dbReference>
<evidence type="ECO:0000256" key="4">
    <source>
        <dbReference type="ARBA" id="ARBA00022664"/>
    </source>
</evidence>
<dbReference type="Pfam" id="PF05700">
    <property type="entry name" value="BCAS2"/>
    <property type="match status" value="1"/>
</dbReference>
<feature type="compositionally biased region" description="Basic and acidic residues" evidence="9">
    <location>
        <begin position="236"/>
        <end position="245"/>
    </location>
</feature>
<evidence type="ECO:0000256" key="3">
    <source>
        <dbReference type="ARBA" id="ARBA00014158"/>
    </source>
</evidence>
<organism evidence="10 11">
    <name type="scientific">Orchesella cincta</name>
    <name type="common">Springtail</name>
    <name type="synonym">Podura cincta</name>
    <dbReference type="NCBI Taxonomy" id="48709"/>
    <lineage>
        <taxon>Eukaryota</taxon>
        <taxon>Metazoa</taxon>
        <taxon>Ecdysozoa</taxon>
        <taxon>Arthropoda</taxon>
        <taxon>Hexapoda</taxon>
        <taxon>Collembola</taxon>
        <taxon>Entomobryomorpha</taxon>
        <taxon>Entomobryoidea</taxon>
        <taxon>Orchesellidae</taxon>
        <taxon>Orchesellinae</taxon>
        <taxon>Orchesella</taxon>
    </lineage>
</organism>
<dbReference type="AlphaFoldDB" id="A0A1D2NJ85"/>
<dbReference type="PANTHER" id="PTHR13296:SF0">
    <property type="entry name" value="PRE-MRNA-SPLICING FACTOR SPF27"/>
    <property type="match status" value="1"/>
</dbReference>
<evidence type="ECO:0000256" key="9">
    <source>
        <dbReference type="SAM" id="MobiDB-lite"/>
    </source>
</evidence>
<proteinExistence type="inferred from homology"/>
<comment type="subcellular location">
    <subcellularLocation>
        <location evidence="1">Nucleus</location>
    </subcellularLocation>
</comment>
<reference evidence="10 11" key="1">
    <citation type="journal article" date="2016" name="Genome Biol. Evol.">
        <title>Gene Family Evolution Reflects Adaptation to Soil Environmental Stressors in the Genome of the Collembolan Orchesella cincta.</title>
        <authorList>
            <person name="Faddeeva-Vakhrusheva A."/>
            <person name="Derks M.F."/>
            <person name="Anvar S.Y."/>
            <person name="Agamennone V."/>
            <person name="Suring W."/>
            <person name="Smit S."/>
            <person name="van Straalen N.M."/>
            <person name="Roelofs D."/>
        </authorList>
    </citation>
    <scope>NUCLEOTIDE SEQUENCE [LARGE SCALE GENOMIC DNA]</scope>
    <source>
        <tissue evidence="10">Mixed pool</tissue>
    </source>
</reference>
<dbReference type="GO" id="GO:0008380">
    <property type="term" value="P:RNA splicing"/>
    <property type="evidence" value="ECO:0007669"/>
    <property type="project" value="UniProtKB-KW"/>
</dbReference>
<keyword evidence="5" id="KW-0747">Spliceosome</keyword>
<dbReference type="GO" id="GO:0006397">
    <property type="term" value="P:mRNA processing"/>
    <property type="evidence" value="ECO:0007669"/>
    <property type="project" value="UniProtKB-KW"/>
</dbReference>
<evidence type="ECO:0000313" key="10">
    <source>
        <dbReference type="EMBL" id="ODN05343.1"/>
    </source>
</evidence>
<keyword evidence="4" id="KW-0507">mRNA processing</keyword>
<dbReference type="GO" id="GO:0071013">
    <property type="term" value="C:catalytic step 2 spliceosome"/>
    <property type="evidence" value="ECO:0007669"/>
    <property type="project" value="TreeGrafter"/>
</dbReference>
<keyword evidence="8" id="KW-0175">Coiled coil</keyword>
<dbReference type="OrthoDB" id="205794at2759"/>
<keyword evidence="7" id="KW-0539">Nucleus</keyword>
<evidence type="ECO:0000256" key="8">
    <source>
        <dbReference type="SAM" id="Coils"/>
    </source>
</evidence>
<comment type="caution">
    <text evidence="10">The sequence shown here is derived from an EMBL/GenBank/DDBJ whole genome shotgun (WGS) entry which is preliminary data.</text>
</comment>
<evidence type="ECO:0000256" key="7">
    <source>
        <dbReference type="ARBA" id="ARBA00023242"/>
    </source>
</evidence>
<evidence type="ECO:0000256" key="2">
    <source>
        <dbReference type="ARBA" id="ARBA00010788"/>
    </source>
</evidence>
<keyword evidence="11" id="KW-1185">Reference proteome</keyword>
<evidence type="ECO:0000256" key="5">
    <source>
        <dbReference type="ARBA" id="ARBA00022728"/>
    </source>
</evidence>
<dbReference type="InterPro" id="IPR008409">
    <property type="entry name" value="SPF27"/>
</dbReference>
<accession>A0A1D2NJ85</accession>
<protein>
    <recommendedName>
        <fullName evidence="3">Pre-mRNA-splicing factor SPF27</fullName>
    </recommendedName>
</protein>
<name>A0A1D2NJ85_ORCCI</name>
<comment type="similarity">
    <text evidence="2">Belongs to the SPF27 family.</text>
</comment>
<dbReference type="OMA" id="NAWRVHC"/>
<gene>
    <name evidence="10" type="ORF">Ocin01_01296</name>
</gene>
<evidence type="ECO:0000256" key="1">
    <source>
        <dbReference type="ARBA" id="ARBA00004123"/>
    </source>
</evidence>
<sequence length="311" mass="35622">MALALMSASKNGPVAIGSSNSIVVDALPYIDSEYDEAGMKEMVQAMIEEEKRRYRPTKNYLEHLPALELHKFETDVMKKEFERLAQRIPMEVLSMKRYELPPPPAGKLTDLSAWSECVDNSYAQLEHQSTRITNLELMLDYSCEAWKSYLEILTRMVTQSQKQLADLKRQIQEINWQRKSSQTNAGEQLKLLESSWVGLVSKNYEIERACLHLEARIAEKEAERARAAAMAVDHTPLEEILERQHPKYIPSPPPSLSEEPESMSTSEQYRTEQDSPPEPPPQEMNNSVELEPMEQDNDEDDDEEIGPQPSQ</sequence>
<dbReference type="GO" id="GO:0071011">
    <property type="term" value="C:precatalytic spliceosome"/>
    <property type="evidence" value="ECO:0007669"/>
    <property type="project" value="TreeGrafter"/>
</dbReference>
<feature type="compositionally biased region" description="Acidic residues" evidence="9">
    <location>
        <begin position="291"/>
        <end position="305"/>
    </location>
</feature>
<feature type="region of interest" description="Disordered" evidence="9">
    <location>
        <begin position="236"/>
        <end position="311"/>
    </location>
</feature>
<keyword evidence="6" id="KW-0508">mRNA splicing</keyword>
<dbReference type="STRING" id="48709.A0A1D2NJ85"/>
<dbReference type="GO" id="GO:0000974">
    <property type="term" value="C:Prp19 complex"/>
    <property type="evidence" value="ECO:0007669"/>
    <property type="project" value="TreeGrafter"/>
</dbReference>
<evidence type="ECO:0000313" key="11">
    <source>
        <dbReference type="Proteomes" id="UP000094527"/>
    </source>
</evidence>
<evidence type="ECO:0000256" key="6">
    <source>
        <dbReference type="ARBA" id="ARBA00023187"/>
    </source>
</evidence>
<dbReference type="EMBL" id="LJIJ01000024">
    <property type="protein sequence ID" value="ODN05343.1"/>
    <property type="molecule type" value="Genomic_DNA"/>
</dbReference>
<dbReference type="PANTHER" id="PTHR13296">
    <property type="entry name" value="BCAS2 PROTEIN"/>
    <property type="match status" value="1"/>
</dbReference>
<feature type="coiled-coil region" evidence="8">
    <location>
        <begin position="150"/>
        <end position="184"/>
    </location>
</feature>